<keyword evidence="3 4" id="KW-0443">Lipid metabolism</keyword>
<evidence type="ECO:0000256" key="2">
    <source>
        <dbReference type="ARBA" id="ARBA00022963"/>
    </source>
</evidence>
<dbReference type="SUPFAM" id="SSF52151">
    <property type="entry name" value="FabD/lysophospholipase-like"/>
    <property type="match status" value="1"/>
</dbReference>
<evidence type="ECO:0000313" key="7">
    <source>
        <dbReference type="Proteomes" id="UP001597214"/>
    </source>
</evidence>
<dbReference type="EMBL" id="JBHUEM010000024">
    <property type="protein sequence ID" value="MFD1737868.1"/>
    <property type="molecule type" value="Genomic_DNA"/>
</dbReference>
<dbReference type="PROSITE" id="PS51635">
    <property type="entry name" value="PNPLA"/>
    <property type="match status" value="1"/>
</dbReference>
<keyword evidence="1 4" id="KW-0378">Hydrolase</keyword>
<sequence>MVLETGVSLGGGCLRGVAHIGAMKEMLRQDINITHVAGTSAGAVIGGLYASGLHPDRMVDALEALSIRKHLDIGFNRKGLLKGDRIYQTLLQLTEGKYFSDLTIPFAVVCVDLHSRKLTIIKEGEVAKALRASIAVPGVFLPVEMGGKLLVDGYILNNNPADVVKEMGAKHVTAVRVISSNKQNQTPTTLISSLYRYMDIASHTHTDQLIKKHADIIMDIDLLNVGRFEPKSLPTVIRLGQEEARKALAKEKNKELVGNVVYMDQWLRRTSI</sequence>
<name>A0ABW4LS36_9BACI</name>
<dbReference type="InterPro" id="IPR016035">
    <property type="entry name" value="Acyl_Trfase/lysoPLipase"/>
</dbReference>
<keyword evidence="2 4" id="KW-0442">Lipid degradation</keyword>
<dbReference type="InterPro" id="IPR050301">
    <property type="entry name" value="NTE"/>
</dbReference>
<evidence type="ECO:0000256" key="1">
    <source>
        <dbReference type="ARBA" id="ARBA00022801"/>
    </source>
</evidence>
<comment type="caution">
    <text evidence="6">The sequence shown here is derived from an EMBL/GenBank/DDBJ whole genome shotgun (WGS) entry which is preliminary data.</text>
</comment>
<dbReference type="Gene3D" id="3.40.1090.10">
    <property type="entry name" value="Cytosolic phospholipase A2 catalytic domain"/>
    <property type="match status" value="1"/>
</dbReference>
<protein>
    <submittedName>
        <fullName evidence="6">Patatin-like phospholipase family protein</fullName>
    </submittedName>
</protein>
<evidence type="ECO:0000256" key="4">
    <source>
        <dbReference type="PROSITE-ProRule" id="PRU01161"/>
    </source>
</evidence>
<keyword evidence="7" id="KW-1185">Reference proteome</keyword>
<evidence type="ECO:0000313" key="6">
    <source>
        <dbReference type="EMBL" id="MFD1737868.1"/>
    </source>
</evidence>
<feature type="domain" description="PNPLA" evidence="5">
    <location>
        <begin position="7"/>
        <end position="165"/>
    </location>
</feature>
<evidence type="ECO:0000256" key="3">
    <source>
        <dbReference type="ARBA" id="ARBA00023098"/>
    </source>
</evidence>
<organism evidence="6 7">
    <name type="scientific">Bacillus salitolerans</name>
    <dbReference type="NCBI Taxonomy" id="1437434"/>
    <lineage>
        <taxon>Bacteria</taxon>
        <taxon>Bacillati</taxon>
        <taxon>Bacillota</taxon>
        <taxon>Bacilli</taxon>
        <taxon>Bacillales</taxon>
        <taxon>Bacillaceae</taxon>
        <taxon>Bacillus</taxon>
    </lineage>
</organism>
<dbReference type="PANTHER" id="PTHR14226:SF76">
    <property type="entry name" value="NTE FAMILY PROTEIN RSSA"/>
    <property type="match status" value="1"/>
</dbReference>
<accession>A0ABW4LS36</accession>
<dbReference type="RefSeq" id="WP_377929087.1">
    <property type="nucleotide sequence ID" value="NZ_JBHUEM010000024.1"/>
</dbReference>
<feature type="short sequence motif" description="GXSXG" evidence="4">
    <location>
        <begin position="38"/>
        <end position="42"/>
    </location>
</feature>
<feature type="active site" description="Proton acceptor" evidence="4">
    <location>
        <position position="152"/>
    </location>
</feature>
<gene>
    <name evidence="6" type="ORF">ACFSCX_15130</name>
</gene>
<reference evidence="7" key="1">
    <citation type="journal article" date="2019" name="Int. J. Syst. Evol. Microbiol.">
        <title>The Global Catalogue of Microorganisms (GCM) 10K type strain sequencing project: providing services to taxonomists for standard genome sequencing and annotation.</title>
        <authorList>
            <consortium name="The Broad Institute Genomics Platform"/>
            <consortium name="The Broad Institute Genome Sequencing Center for Infectious Disease"/>
            <person name="Wu L."/>
            <person name="Ma J."/>
        </authorList>
    </citation>
    <scope>NUCLEOTIDE SEQUENCE [LARGE SCALE GENOMIC DNA]</scope>
    <source>
        <strain evidence="7">CCUG 49339</strain>
    </source>
</reference>
<feature type="active site" description="Nucleophile" evidence="4">
    <location>
        <position position="40"/>
    </location>
</feature>
<dbReference type="Proteomes" id="UP001597214">
    <property type="component" value="Unassembled WGS sequence"/>
</dbReference>
<dbReference type="PANTHER" id="PTHR14226">
    <property type="entry name" value="NEUROPATHY TARGET ESTERASE/SWISS CHEESE D.MELANOGASTER"/>
    <property type="match status" value="1"/>
</dbReference>
<evidence type="ECO:0000259" key="5">
    <source>
        <dbReference type="PROSITE" id="PS51635"/>
    </source>
</evidence>
<comment type="caution">
    <text evidence="4">Lacks conserved residue(s) required for the propagation of feature annotation.</text>
</comment>
<dbReference type="CDD" id="cd07205">
    <property type="entry name" value="Pat_PNPLA6_PNPLA7_NTE1_like"/>
    <property type="match status" value="1"/>
</dbReference>
<proteinExistence type="predicted"/>
<dbReference type="InterPro" id="IPR002641">
    <property type="entry name" value="PNPLA_dom"/>
</dbReference>
<dbReference type="Pfam" id="PF01734">
    <property type="entry name" value="Patatin"/>
    <property type="match status" value="1"/>
</dbReference>